<dbReference type="eggNOG" id="KOG1812">
    <property type="taxonomic scope" value="Eukaryota"/>
</dbReference>
<keyword evidence="9" id="KW-0812">Transmembrane</keyword>
<comment type="pathway">
    <text evidence="1">Protein modification; protein ubiquitination.</text>
</comment>
<dbReference type="CDD" id="cd20353">
    <property type="entry name" value="Rcat_RBR_RNF216"/>
    <property type="match status" value="1"/>
</dbReference>
<keyword evidence="9" id="KW-0472">Membrane</keyword>
<evidence type="ECO:0000313" key="12">
    <source>
        <dbReference type="Proteomes" id="UP000016931"/>
    </source>
</evidence>
<protein>
    <recommendedName>
        <fullName evidence="10">RING-type domain-containing protein</fullName>
    </recommendedName>
</protein>
<dbReference type="InterPro" id="IPR044066">
    <property type="entry name" value="TRIAD_supradom"/>
</dbReference>
<keyword evidence="7" id="KW-0862">Zinc</keyword>
<dbReference type="Pfam" id="PF26112">
    <property type="entry name" value="UBA_RNF216"/>
    <property type="match status" value="1"/>
</dbReference>
<evidence type="ECO:0000256" key="9">
    <source>
        <dbReference type="SAM" id="Phobius"/>
    </source>
</evidence>
<dbReference type="OMA" id="IQIEVFR"/>
<feature type="transmembrane region" description="Helical" evidence="9">
    <location>
        <begin position="430"/>
        <end position="460"/>
    </location>
</feature>
<dbReference type="PANTHER" id="PTHR22770:SF42">
    <property type="entry name" value="FINGER PROTEIN (ZIN), PUTATIVE (AFU_ORTHOLOGUE AFUA_4G03910)-RELATED"/>
    <property type="match status" value="1"/>
</dbReference>
<keyword evidence="4" id="KW-0677">Repeat</keyword>
<feature type="compositionally biased region" description="Low complexity" evidence="8">
    <location>
        <begin position="120"/>
        <end position="129"/>
    </location>
</feature>
<dbReference type="Pfam" id="PF26200">
    <property type="entry name" value="Rcat_RNF216"/>
    <property type="match status" value="1"/>
</dbReference>
<dbReference type="SUPFAM" id="SSF57850">
    <property type="entry name" value="RING/U-box"/>
    <property type="match status" value="1"/>
</dbReference>
<evidence type="ECO:0000256" key="4">
    <source>
        <dbReference type="ARBA" id="ARBA00022737"/>
    </source>
</evidence>
<evidence type="ECO:0000256" key="1">
    <source>
        <dbReference type="ARBA" id="ARBA00004906"/>
    </source>
</evidence>
<keyword evidence="2" id="KW-0808">Transferase</keyword>
<keyword evidence="9" id="KW-1133">Transmembrane helix</keyword>
<dbReference type="AlphaFoldDB" id="N1QK56"/>
<evidence type="ECO:0000256" key="7">
    <source>
        <dbReference type="ARBA" id="ARBA00022833"/>
    </source>
</evidence>
<reference evidence="11 12" key="1">
    <citation type="journal article" date="2012" name="PLoS Pathog.">
        <title>Diverse lifestyles and strategies of plant pathogenesis encoded in the genomes of eighteen Dothideomycetes fungi.</title>
        <authorList>
            <person name="Ohm R.A."/>
            <person name="Feau N."/>
            <person name="Henrissat B."/>
            <person name="Schoch C.L."/>
            <person name="Horwitz B.A."/>
            <person name="Barry K.W."/>
            <person name="Condon B.J."/>
            <person name="Copeland A.C."/>
            <person name="Dhillon B."/>
            <person name="Glaser F."/>
            <person name="Hesse C.N."/>
            <person name="Kosti I."/>
            <person name="LaButti K."/>
            <person name="Lindquist E.A."/>
            <person name="Lucas S."/>
            <person name="Salamov A.A."/>
            <person name="Bradshaw R.E."/>
            <person name="Ciuffetti L."/>
            <person name="Hamelin R.C."/>
            <person name="Kema G.H.J."/>
            <person name="Lawrence C."/>
            <person name="Scott J.A."/>
            <person name="Spatafora J.W."/>
            <person name="Turgeon B.G."/>
            <person name="de Wit P.J.G.M."/>
            <person name="Zhong S."/>
            <person name="Goodwin S.B."/>
            <person name="Grigoriev I.V."/>
        </authorList>
    </citation>
    <scope>NUCLEOTIDE SEQUENCE [LARGE SCALE GENOMIC DNA]</scope>
    <source>
        <strain evidence="11 12">SO2202</strain>
    </source>
</reference>
<organism evidence="11 12">
    <name type="scientific">Sphaerulina musiva (strain SO2202)</name>
    <name type="common">Poplar stem canker fungus</name>
    <name type="synonym">Septoria musiva</name>
    <dbReference type="NCBI Taxonomy" id="692275"/>
    <lineage>
        <taxon>Eukaryota</taxon>
        <taxon>Fungi</taxon>
        <taxon>Dikarya</taxon>
        <taxon>Ascomycota</taxon>
        <taxon>Pezizomycotina</taxon>
        <taxon>Dothideomycetes</taxon>
        <taxon>Dothideomycetidae</taxon>
        <taxon>Mycosphaerellales</taxon>
        <taxon>Mycosphaerellaceae</taxon>
        <taxon>Sphaerulina</taxon>
    </lineage>
</organism>
<evidence type="ECO:0000256" key="8">
    <source>
        <dbReference type="SAM" id="MobiDB-lite"/>
    </source>
</evidence>
<dbReference type="Pfam" id="PF26191">
    <property type="entry name" value="RING-HC_RBR_RNF216"/>
    <property type="match status" value="1"/>
</dbReference>
<evidence type="ECO:0000256" key="6">
    <source>
        <dbReference type="ARBA" id="ARBA00022786"/>
    </source>
</evidence>
<accession>N1QK56</accession>
<feature type="region of interest" description="Disordered" evidence="8">
    <location>
        <begin position="116"/>
        <end position="148"/>
    </location>
</feature>
<keyword evidence="3" id="KW-0479">Metal-binding</keyword>
<evidence type="ECO:0000256" key="2">
    <source>
        <dbReference type="ARBA" id="ARBA00022679"/>
    </source>
</evidence>
<dbReference type="GeneID" id="27900186"/>
<dbReference type="InterPro" id="IPR058758">
    <property type="entry name" value="UBA_RNF216"/>
</dbReference>
<feature type="domain" description="RING-type" evidence="10">
    <location>
        <begin position="286"/>
        <end position="588"/>
    </location>
</feature>
<evidence type="ECO:0000313" key="11">
    <source>
        <dbReference type="EMBL" id="EMF10949.1"/>
    </source>
</evidence>
<dbReference type="OrthoDB" id="10009520at2759"/>
<feature type="region of interest" description="Disordered" evidence="8">
    <location>
        <begin position="30"/>
        <end position="51"/>
    </location>
</feature>
<dbReference type="PROSITE" id="PS51873">
    <property type="entry name" value="TRIAD"/>
    <property type="match status" value="1"/>
</dbReference>
<feature type="compositionally biased region" description="Basic and acidic residues" evidence="8">
    <location>
        <begin position="131"/>
        <end position="140"/>
    </location>
</feature>
<evidence type="ECO:0000256" key="5">
    <source>
        <dbReference type="ARBA" id="ARBA00022771"/>
    </source>
</evidence>
<dbReference type="STRING" id="692275.N1QK56"/>
<dbReference type="InterPro" id="IPR047544">
    <property type="entry name" value="RING-HC_RBR_RNF216"/>
</dbReference>
<name>N1QK56_SPHMS</name>
<dbReference type="GO" id="GO:0008270">
    <property type="term" value="F:zinc ion binding"/>
    <property type="evidence" value="ECO:0007669"/>
    <property type="project" value="UniProtKB-KW"/>
</dbReference>
<keyword evidence="12" id="KW-1185">Reference proteome</keyword>
<keyword evidence="6" id="KW-0833">Ubl conjugation pathway</keyword>
<dbReference type="Gene3D" id="1.20.120.1750">
    <property type="match status" value="1"/>
</dbReference>
<dbReference type="InterPro" id="IPR051628">
    <property type="entry name" value="LUBAC_E3_Ligases"/>
</dbReference>
<dbReference type="CDD" id="cd16630">
    <property type="entry name" value="RING-HC_RBR_RNF216"/>
    <property type="match status" value="1"/>
</dbReference>
<keyword evidence="5" id="KW-0863">Zinc-finger</keyword>
<dbReference type="PANTHER" id="PTHR22770">
    <property type="entry name" value="UBIQUITIN CONJUGATING ENZYME 7 INTERACTING PROTEIN-RELATED"/>
    <property type="match status" value="1"/>
</dbReference>
<dbReference type="Proteomes" id="UP000016931">
    <property type="component" value="Unassembled WGS sequence"/>
</dbReference>
<gene>
    <name evidence="11" type="ORF">SEPMUDRAFT_143542</name>
</gene>
<proteinExistence type="predicted"/>
<dbReference type="EMBL" id="KB456267">
    <property type="protein sequence ID" value="EMF10949.1"/>
    <property type="molecule type" value="Genomic_DNA"/>
</dbReference>
<dbReference type="GO" id="GO:0016740">
    <property type="term" value="F:transferase activity"/>
    <property type="evidence" value="ECO:0007669"/>
    <property type="project" value="UniProtKB-KW"/>
</dbReference>
<evidence type="ECO:0000259" key="10">
    <source>
        <dbReference type="PROSITE" id="PS51873"/>
    </source>
</evidence>
<dbReference type="HOGENOM" id="CLU_017097_0_0_1"/>
<evidence type="ECO:0000256" key="3">
    <source>
        <dbReference type="ARBA" id="ARBA00022723"/>
    </source>
</evidence>
<dbReference type="RefSeq" id="XP_016759070.1">
    <property type="nucleotide sequence ID" value="XM_016903049.1"/>
</dbReference>
<sequence length="631" mass="72238">MDNVPLPKTGRLWKSKADLFRPFRTAAANAAADKEHRTHPASASPISLLYDPSNLPEREEPNLRELNSALRALVDVFPDVQPEVFREMLISISEESRLQVVTEHLLTKKAKWVQSRYRTTGKTTPSKPGKSSREPSRGARSDPPLADEDLFRSEDYKKAVKQVFYQEFNSLSKSTIRGVLAEQNFSYTLSRPVLQQVAARSWRFSFGQFWSRRSGHDPTDIRSHPFIVWQNDQEPFVRRTGSLELDHELYELFALPFVTQKRQDRARADFEIATALNDTEAEEAEALFDCECCYSSVSFERVAVCDDACHLLCLDCIQRTVNEALYGQGWSRAANLDHATVRCFASEDCSGNIPQDLVRRALTQGVDNTDIWNDFQARVTNEALLQSRLPFQRCPFCDYAEVQEYPRPRLRHPLAIWSHIASRAPPAIQIMFLSFFTFLTLFTIPCSILGMTVYILISLIPPLNRIFRQSVTRLQKHRRPPKFTCRHPDCRRTSCIKCTARWTDPHSCFESEKTSLRTAIETASSQAIKRTCPKCLLSFVKASGCNKMVCNCGYTMCYVCRSEITSKEGYGHFCQHFRVNGGRCGECERCDLYGDEDEQAVIRRAGEEAERLWREREEGHAGKGEMYTSLY</sequence>
<dbReference type="InterPro" id="IPR047546">
    <property type="entry name" value="Rcat_RBR_RNF216"/>
</dbReference>